<organism evidence="2 3">
    <name type="scientific">Deinococcus yavapaiensis KR-236</name>
    <dbReference type="NCBI Taxonomy" id="694435"/>
    <lineage>
        <taxon>Bacteria</taxon>
        <taxon>Thermotogati</taxon>
        <taxon>Deinococcota</taxon>
        <taxon>Deinococci</taxon>
        <taxon>Deinococcales</taxon>
        <taxon>Deinococcaceae</taxon>
        <taxon>Deinococcus</taxon>
    </lineage>
</organism>
<feature type="chain" id="PRO_5016278130" evidence="1">
    <location>
        <begin position="21"/>
        <end position="157"/>
    </location>
</feature>
<evidence type="ECO:0000256" key="1">
    <source>
        <dbReference type="SAM" id="SignalP"/>
    </source>
</evidence>
<dbReference type="EMBL" id="QJSX01000018">
    <property type="protein sequence ID" value="PYE50430.1"/>
    <property type="molecule type" value="Genomic_DNA"/>
</dbReference>
<reference evidence="2 3" key="1">
    <citation type="submission" date="2018-06" db="EMBL/GenBank/DDBJ databases">
        <title>Genomic Encyclopedia of Type Strains, Phase IV (KMG-IV): sequencing the most valuable type-strain genomes for metagenomic binning, comparative biology and taxonomic classification.</title>
        <authorList>
            <person name="Goeker M."/>
        </authorList>
    </citation>
    <scope>NUCLEOTIDE SEQUENCE [LARGE SCALE GENOMIC DNA]</scope>
    <source>
        <strain evidence="2 3">DSM 18048</strain>
    </source>
</reference>
<accession>A0A318S6H1</accession>
<evidence type="ECO:0000313" key="2">
    <source>
        <dbReference type="EMBL" id="PYE50430.1"/>
    </source>
</evidence>
<comment type="caution">
    <text evidence="2">The sequence shown here is derived from an EMBL/GenBank/DDBJ whole genome shotgun (WGS) entry which is preliminary data.</text>
</comment>
<dbReference type="Proteomes" id="UP000248326">
    <property type="component" value="Unassembled WGS sequence"/>
</dbReference>
<proteinExistence type="predicted"/>
<gene>
    <name evidence="2" type="ORF">DES52_11847</name>
</gene>
<evidence type="ECO:0000313" key="3">
    <source>
        <dbReference type="Proteomes" id="UP000248326"/>
    </source>
</evidence>
<keyword evidence="1" id="KW-0732">Signal</keyword>
<keyword evidence="3" id="KW-1185">Reference proteome</keyword>
<dbReference type="AlphaFoldDB" id="A0A318S6H1"/>
<protein>
    <submittedName>
        <fullName evidence="2">Uncharacterized protein</fullName>
    </submittedName>
</protein>
<name>A0A318S6H1_9DEIO</name>
<sequence length="157" mass="16973">MPRIAASLVCAALLSTFSAAAPASSISAASVSMFDKLNAERRADCESRAQSLAAPLLKQIASPEVRAVRTDVTFVARCGAVLFRDHSQLRTQWARELNARGYRSKGWTKSGGAWYLVTTSGDPRVAGYFAVTNTMYSEVAPDAALILWMGVESQRLK</sequence>
<feature type="signal peptide" evidence="1">
    <location>
        <begin position="1"/>
        <end position="20"/>
    </location>
</feature>